<dbReference type="PROSITE" id="PS50005">
    <property type="entry name" value="TPR"/>
    <property type="match status" value="1"/>
</dbReference>
<dbReference type="SUPFAM" id="SSF46565">
    <property type="entry name" value="Chaperone J-domain"/>
    <property type="match status" value="1"/>
</dbReference>
<dbReference type="InterPro" id="IPR001623">
    <property type="entry name" value="DnaJ_domain"/>
</dbReference>
<dbReference type="PROSITE" id="PS50076">
    <property type="entry name" value="DNAJ_2"/>
    <property type="match status" value="1"/>
</dbReference>
<reference evidence="4" key="1">
    <citation type="submission" date="2020-10" db="EMBL/GenBank/DDBJ databases">
        <authorList>
            <person name="Gilroy R."/>
        </authorList>
    </citation>
    <scope>NUCLEOTIDE SEQUENCE</scope>
    <source>
        <strain evidence="4">CHK181-108</strain>
    </source>
</reference>
<keyword evidence="2" id="KW-0802">TPR repeat</keyword>
<proteinExistence type="predicted"/>
<reference evidence="4" key="2">
    <citation type="journal article" date="2021" name="PeerJ">
        <title>Extensive microbial diversity within the chicken gut microbiome revealed by metagenomics and culture.</title>
        <authorList>
            <person name="Gilroy R."/>
            <person name="Ravi A."/>
            <person name="Getino M."/>
            <person name="Pursley I."/>
            <person name="Horton D.L."/>
            <person name="Alikhan N.F."/>
            <person name="Baker D."/>
            <person name="Gharbi K."/>
            <person name="Hall N."/>
            <person name="Watson M."/>
            <person name="Adriaenssens E.M."/>
            <person name="Foster-Nyarko E."/>
            <person name="Jarju S."/>
            <person name="Secka A."/>
            <person name="Antonio M."/>
            <person name="Oren A."/>
            <person name="Chaudhuri R.R."/>
            <person name="La Ragione R."/>
            <person name="Hildebrand F."/>
            <person name="Pallen M.J."/>
        </authorList>
    </citation>
    <scope>NUCLEOTIDE SEQUENCE</scope>
    <source>
        <strain evidence="4">CHK181-108</strain>
    </source>
</reference>
<comment type="caution">
    <text evidence="4">The sequence shown here is derived from an EMBL/GenBank/DDBJ whole genome shotgun (WGS) entry which is preliminary data.</text>
</comment>
<feature type="domain" description="J" evidence="3">
    <location>
        <begin position="2"/>
        <end position="75"/>
    </location>
</feature>
<name>A0A9D1H3F9_9FIRM</name>
<keyword evidence="1" id="KW-0235">DNA replication</keyword>
<dbReference type="AlphaFoldDB" id="A0A9D1H3F9"/>
<evidence type="ECO:0000259" key="3">
    <source>
        <dbReference type="PROSITE" id="PS50076"/>
    </source>
</evidence>
<dbReference type="EMBL" id="DVLU01000023">
    <property type="protein sequence ID" value="HIT84799.1"/>
    <property type="molecule type" value="Genomic_DNA"/>
</dbReference>
<organism evidence="4 5">
    <name type="scientific">Candidatus Ornithomonoglobus intestinigallinarum</name>
    <dbReference type="NCBI Taxonomy" id="2840894"/>
    <lineage>
        <taxon>Bacteria</taxon>
        <taxon>Bacillati</taxon>
        <taxon>Bacillota</taxon>
        <taxon>Clostridia</taxon>
        <taxon>Candidatus Ornithomonoglobus</taxon>
    </lineage>
</organism>
<dbReference type="InterPro" id="IPR036869">
    <property type="entry name" value="J_dom_sf"/>
</dbReference>
<dbReference type="InterPro" id="IPR050817">
    <property type="entry name" value="DjlA_DnaK_co-chaperone"/>
</dbReference>
<dbReference type="SUPFAM" id="SSF48452">
    <property type="entry name" value="TPR-like"/>
    <property type="match status" value="1"/>
</dbReference>
<evidence type="ECO:0000313" key="5">
    <source>
        <dbReference type="Proteomes" id="UP000824165"/>
    </source>
</evidence>
<dbReference type="CDD" id="cd06257">
    <property type="entry name" value="DnaJ"/>
    <property type="match status" value="1"/>
</dbReference>
<dbReference type="PRINTS" id="PR00625">
    <property type="entry name" value="JDOMAIN"/>
</dbReference>
<dbReference type="GO" id="GO:0006260">
    <property type="term" value="P:DNA replication"/>
    <property type="evidence" value="ECO:0007669"/>
    <property type="project" value="UniProtKB-KW"/>
</dbReference>
<dbReference type="Gene3D" id="1.10.287.110">
    <property type="entry name" value="DnaJ domain"/>
    <property type="match status" value="1"/>
</dbReference>
<protein>
    <submittedName>
        <fullName evidence="4">DnaJ domain-containing protein</fullName>
    </submittedName>
</protein>
<dbReference type="Gene3D" id="1.25.40.10">
    <property type="entry name" value="Tetratricopeptide repeat domain"/>
    <property type="match status" value="1"/>
</dbReference>
<gene>
    <name evidence="4" type="ORF">IAA60_02710</name>
</gene>
<evidence type="ECO:0000256" key="2">
    <source>
        <dbReference type="PROSITE-ProRule" id="PRU00339"/>
    </source>
</evidence>
<evidence type="ECO:0000256" key="1">
    <source>
        <dbReference type="ARBA" id="ARBA00022705"/>
    </source>
</evidence>
<dbReference type="Pfam" id="PF00226">
    <property type="entry name" value="DnaJ"/>
    <property type="match status" value="1"/>
</dbReference>
<sequence length="205" mass="22963">MDPYEVLGVPRDADEETIKKAYRELIKKYHPDKYINSPLADMASEKTKEINKAYDMLTGKNADTGGGQSAYGPFGGYGHYGQRYTYRAGSDSYMNVRALLNMGRASEAEAMLNRLPKNAEWYFLMGVVCLRKGWYDQGVTNIRRACELDPNNIEYRSALDNITRQNTTYTTHTTTTTGVDPCGVGACPCWCIPCFCPCDCMPCCC</sequence>
<dbReference type="InterPro" id="IPR011990">
    <property type="entry name" value="TPR-like_helical_dom_sf"/>
</dbReference>
<dbReference type="PANTHER" id="PTHR24074">
    <property type="entry name" value="CO-CHAPERONE PROTEIN DJLA"/>
    <property type="match status" value="1"/>
</dbReference>
<dbReference type="InterPro" id="IPR019734">
    <property type="entry name" value="TPR_rpt"/>
</dbReference>
<evidence type="ECO:0000313" key="4">
    <source>
        <dbReference type="EMBL" id="HIT84799.1"/>
    </source>
</evidence>
<feature type="repeat" description="TPR" evidence="2">
    <location>
        <begin position="119"/>
        <end position="152"/>
    </location>
</feature>
<dbReference type="SMART" id="SM00271">
    <property type="entry name" value="DnaJ"/>
    <property type="match status" value="1"/>
</dbReference>
<dbReference type="Proteomes" id="UP000824165">
    <property type="component" value="Unassembled WGS sequence"/>
</dbReference>
<accession>A0A9D1H3F9</accession>